<organism evidence="2 3">
    <name type="scientific">Arenibacter arenosicollis</name>
    <dbReference type="NCBI Taxonomy" id="2762274"/>
    <lineage>
        <taxon>Bacteria</taxon>
        <taxon>Pseudomonadati</taxon>
        <taxon>Bacteroidota</taxon>
        <taxon>Flavobacteriia</taxon>
        <taxon>Flavobacteriales</taxon>
        <taxon>Flavobacteriaceae</taxon>
        <taxon>Arenibacter</taxon>
    </lineage>
</organism>
<feature type="non-terminal residue" evidence="2">
    <location>
        <position position="197"/>
    </location>
</feature>
<accession>A0ABR7QGU9</accession>
<proteinExistence type="predicted"/>
<evidence type="ECO:0000313" key="2">
    <source>
        <dbReference type="EMBL" id="MBC8766359.1"/>
    </source>
</evidence>
<dbReference type="InterPro" id="IPR036909">
    <property type="entry name" value="Cyt_c-like_dom_sf"/>
</dbReference>
<evidence type="ECO:0000313" key="3">
    <source>
        <dbReference type="Proteomes" id="UP000618952"/>
    </source>
</evidence>
<protein>
    <recommendedName>
        <fullName evidence="1">Cytochrome C Planctomycete-type domain-containing protein</fullName>
    </recommendedName>
</protein>
<dbReference type="RefSeq" id="WP_343065391.1">
    <property type="nucleotide sequence ID" value="NZ_JACLHY010000001.1"/>
</dbReference>
<dbReference type="Pfam" id="PF07635">
    <property type="entry name" value="PSCyt1"/>
    <property type="match status" value="1"/>
</dbReference>
<gene>
    <name evidence="2" type="ORF">H4O18_00005</name>
</gene>
<evidence type="ECO:0000259" key="1">
    <source>
        <dbReference type="Pfam" id="PF07635"/>
    </source>
</evidence>
<dbReference type="PANTHER" id="PTHR35889:SF3">
    <property type="entry name" value="F-BOX DOMAIN-CONTAINING PROTEIN"/>
    <property type="match status" value="1"/>
</dbReference>
<reference evidence="2 3" key="1">
    <citation type="submission" date="2020-08" db="EMBL/GenBank/DDBJ databases">
        <title>Arenibacter gaetbuli sp. nov., isolated from a sand dune.</title>
        <authorList>
            <person name="Park S."/>
            <person name="Yoon J.-H."/>
        </authorList>
    </citation>
    <scope>NUCLEOTIDE SEQUENCE [LARGE SCALE GENOMIC DNA]</scope>
    <source>
        <strain evidence="2 3">BSSL-BM3</strain>
    </source>
</reference>
<comment type="caution">
    <text evidence="2">The sequence shown here is derived from an EMBL/GenBank/DDBJ whole genome shotgun (WGS) entry which is preliminary data.</text>
</comment>
<sequence>MKQKVGIVFILLGLVALLFAFKSGFFKSSRDGYADQKLPEVVDYNFHIKPILSDNCYTCHGPDANKRKAGLRLDLEKAALSELPENPGKYAIVAGKPGHSLLYQHVVSDDPKQLMPPPDSQLALNSYEKKLLKKWIEQGAKFEKHWAFIPPKKAELPKTELADWTQNEIDAFVLEKMEENNLTPSQKAEEHTLIRRM</sequence>
<dbReference type="EMBL" id="JACLHY010000001">
    <property type="protein sequence ID" value="MBC8766359.1"/>
    <property type="molecule type" value="Genomic_DNA"/>
</dbReference>
<dbReference type="PANTHER" id="PTHR35889">
    <property type="entry name" value="CYCLOINULO-OLIGOSACCHARIDE FRUCTANOTRANSFERASE-RELATED"/>
    <property type="match status" value="1"/>
</dbReference>
<name>A0ABR7QGU9_9FLAO</name>
<keyword evidence="3" id="KW-1185">Reference proteome</keyword>
<dbReference type="SUPFAM" id="SSF46626">
    <property type="entry name" value="Cytochrome c"/>
    <property type="match status" value="1"/>
</dbReference>
<dbReference type="InterPro" id="IPR011429">
    <property type="entry name" value="Cyt_c_Planctomycete-type"/>
</dbReference>
<feature type="domain" description="Cytochrome C Planctomycete-type" evidence="1">
    <location>
        <begin position="56"/>
        <end position="119"/>
    </location>
</feature>
<dbReference type="Proteomes" id="UP000618952">
    <property type="component" value="Unassembled WGS sequence"/>
</dbReference>